<dbReference type="InterPro" id="IPR002575">
    <property type="entry name" value="Aminoglycoside_PTrfase"/>
</dbReference>
<protein>
    <submittedName>
        <fullName evidence="2">Aminoglycoside phosphotransferase</fullName>
    </submittedName>
</protein>
<dbReference type="InterPro" id="IPR011009">
    <property type="entry name" value="Kinase-like_dom_sf"/>
</dbReference>
<keyword evidence="3" id="KW-1185">Reference proteome</keyword>
<evidence type="ECO:0000313" key="2">
    <source>
        <dbReference type="EMBL" id="PTA50031.1"/>
    </source>
</evidence>
<evidence type="ECO:0000313" key="3">
    <source>
        <dbReference type="Proteomes" id="UP000240506"/>
    </source>
</evidence>
<evidence type="ECO:0000259" key="1">
    <source>
        <dbReference type="Pfam" id="PF01636"/>
    </source>
</evidence>
<proteinExistence type="predicted"/>
<comment type="caution">
    <text evidence="2">The sequence shown here is derived from an EMBL/GenBank/DDBJ whole genome shotgun (WGS) entry which is preliminary data.</text>
</comment>
<dbReference type="RefSeq" id="WP_107882631.1">
    <property type="nucleotide sequence ID" value="NZ_PYSG01000002.1"/>
</dbReference>
<organism evidence="2 3">
    <name type="scientific">Shewanella morhuae</name>
    <dbReference type="NCBI Taxonomy" id="365591"/>
    <lineage>
        <taxon>Bacteria</taxon>
        <taxon>Pseudomonadati</taxon>
        <taxon>Pseudomonadota</taxon>
        <taxon>Gammaproteobacteria</taxon>
        <taxon>Alteromonadales</taxon>
        <taxon>Shewanellaceae</taxon>
        <taxon>Shewanella</taxon>
    </lineage>
</organism>
<gene>
    <name evidence="2" type="ORF">C9I43_05640</name>
</gene>
<dbReference type="Gene3D" id="3.30.200.20">
    <property type="entry name" value="Phosphorylase Kinase, domain 1"/>
    <property type="match status" value="1"/>
</dbReference>
<dbReference type="EMBL" id="PYSG01000002">
    <property type="protein sequence ID" value="PTA50031.1"/>
    <property type="molecule type" value="Genomic_DNA"/>
</dbReference>
<sequence>MSDINTAMPLSSNSALNALYPILRRAGLVQVLSIQELSGGLSNHNYKIVTATTNYVLRANADAANHLCNREQECFYWQQLADIKLAPQLLWVSEDKRYYLSEFIESDHLIHWPALECQTSAAGFVQGQAELRLSKLDSLLPSVFYHSSHDSGLHNSGLDDNELNHSDAGTQALLDPAKYNNHPNQVPDLLLELLLELLLQLRSSPTGPYHISVTEQWQSYHQQMLAYQASSALKNRARLRQRDEVIDKYTNDKNWNERVVKLLGIQMDIKNWSNRLAACLIKPQFCHRDLNPHNLLFKNNRLYCIDFEYASASHPLCELAVVLATHRLTPEQQKLLVDGYLKQHPNVTADAVQAVPAAIDMYWVFACYWALLMAAQKPSTHSVDYLAWFDRFWPLITPNN</sequence>
<dbReference type="Gene3D" id="3.90.1200.10">
    <property type="match status" value="1"/>
</dbReference>
<dbReference type="PANTHER" id="PTHR40086">
    <property type="entry name" value="PHOSPHOTRANSFERASE YTMP-RELATED"/>
    <property type="match status" value="1"/>
</dbReference>
<dbReference type="InterPro" id="IPR052077">
    <property type="entry name" value="CcrZ_PhaseVar_Mediator"/>
</dbReference>
<dbReference type="Pfam" id="PF01636">
    <property type="entry name" value="APH"/>
    <property type="match status" value="1"/>
</dbReference>
<accession>A0ABX5HT11</accession>
<reference evidence="2 3" key="1">
    <citation type="submission" date="2018-04" db="EMBL/GenBank/DDBJ databases">
        <title>Genomic sequence of a freshwater isolate of Shewanella morhuae.</title>
        <authorList>
            <person name="Castillo D.E."/>
            <person name="Gram L."/>
        </authorList>
    </citation>
    <scope>NUCLEOTIDE SEQUENCE [LARGE SCALE GENOMIC DNA]</scope>
    <source>
        <strain evidence="2 3">CW7</strain>
    </source>
</reference>
<name>A0ABX5HT11_9GAMM</name>
<dbReference type="PANTHER" id="PTHR40086:SF1">
    <property type="entry name" value="CELL CYCLE REGULATOR CCRZ"/>
    <property type="match status" value="1"/>
</dbReference>
<dbReference type="SUPFAM" id="SSF56112">
    <property type="entry name" value="Protein kinase-like (PK-like)"/>
    <property type="match status" value="1"/>
</dbReference>
<feature type="domain" description="Aminoglycoside phosphotransferase" evidence="1">
    <location>
        <begin position="180"/>
        <end position="341"/>
    </location>
</feature>
<dbReference type="Proteomes" id="UP000240506">
    <property type="component" value="Unassembled WGS sequence"/>
</dbReference>